<dbReference type="OrthoDB" id="6425276at2759"/>
<dbReference type="EMBL" id="BGPR01003128">
    <property type="protein sequence ID" value="GBM84053.1"/>
    <property type="molecule type" value="Genomic_DNA"/>
</dbReference>
<organism evidence="4 5">
    <name type="scientific">Araneus ventricosus</name>
    <name type="common">Orbweaver spider</name>
    <name type="synonym">Epeira ventricosa</name>
    <dbReference type="NCBI Taxonomy" id="182803"/>
    <lineage>
        <taxon>Eukaryota</taxon>
        <taxon>Metazoa</taxon>
        <taxon>Ecdysozoa</taxon>
        <taxon>Arthropoda</taxon>
        <taxon>Chelicerata</taxon>
        <taxon>Arachnida</taxon>
        <taxon>Araneae</taxon>
        <taxon>Araneomorphae</taxon>
        <taxon>Entelegynae</taxon>
        <taxon>Araneoidea</taxon>
        <taxon>Araneidae</taxon>
        <taxon>Araneus</taxon>
    </lineage>
</organism>
<comment type="cofactor">
    <cofactor evidence="1">
        <name>Zn(2+)</name>
        <dbReference type="ChEBI" id="CHEBI:29105"/>
    </cofactor>
</comment>
<evidence type="ECO:0000259" key="3">
    <source>
        <dbReference type="Pfam" id="PF01400"/>
    </source>
</evidence>
<accession>A0A4Y2J1J7</accession>
<feature type="domain" description="Peptidase M12A" evidence="3">
    <location>
        <begin position="109"/>
        <end position="163"/>
    </location>
</feature>
<dbReference type="AlphaFoldDB" id="A0A4Y2J1J7"/>
<dbReference type="Proteomes" id="UP000499080">
    <property type="component" value="Unassembled WGS sequence"/>
</dbReference>
<keyword evidence="5" id="KW-1185">Reference proteome</keyword>
<name>A0A4Y2J1J7_ARAVE</name>
<evidence type="ECO:0000256" key="2">
    <source>
        <dbReference type="SAM" id="MobiDB-lite"/>
    </source>
</evidence>
<dbReference type="GO" id="GO:0004222">
    <property type="term" value="F:metalloendopeptidase activity"/>
    <property type="evidence" value="ECO:0007669"/>
    <property type="project" value="InterPro"/>
</dbReference>
<dbReference type="Pfam" id="PF01400">
    <property type="entry name" value="Astacin"/>
    <property type="match status" value="1"/>
</dbReference>
<evidence type="ECO:0000256" key="1">
    <source>
        <dbReference type="ARBA" id="ARBA00001947"/>
    </source>
</evidence>
<sequence length="247" mass="28185">MIPPAPFSQNFRSTPEEGCMALNGFNMHQAHMHDRWGPMESNLEEKTVLLGLSQYGIYRYWIVCGCIYYSKSMPKMDSVRGIKGGGEDAFEYEANIANRQFSESFPVYKWTTRRVPYMISKEMSSNMTSSILEAIKSWNEDFGNCIKWIPRKMQKDYVYFTNGSLIHLMKSSNTNGASAALIVALTSFATRYIPEAAGDLYTVPFKVPHRKKQNKREEHDAGPRHPSPSMPRLLVEILLTCPTQKTC</sequence>
<reference evidence="4 5" key="1">
    <citation type="journal article" date="2019" name="Sci. Rep.">
        <title>Orb-weaving spider Araneus ventricosus genome elucidates the spidroin gene catalogue.</title>
        <authorList>
            <person name="Kono N."/>
            <person name="Nakamura H."/>
            <person name="Ohtoshi R."/>
            <person name="Moran D.A.P."/>
            <person name="Shinohara A."/>
            <person name="Yoshida Y."/>
            <person name="Fujiwara M."/>
            <person name="Mori M."/>
            <person name="Tomita M."/>
            <person name="Arakawa K."/>
        </authorList>
    </citation>
    <scope>NUCLEOTIDE SEQUENCE [LARGE SCALE GENOMIC DNA]</scope>
</reference>
<feature type="region of interest" description="Disordered" evidence="2">
    <location>
        <begin position="209"/>
        <end position="230"/>
    </location>
</feature>
<gene>
    <name evidence="4" type="ORF">AVEN_143479_1</name>
</gene>
<protein>
    <recommendedName>
        <fullName evidence="3">Peptidase M12A domain-containing protein</fullName>
    </recommendedName>
</protein>
<proteinExistence type="predicted"/>
<dbReference type="InterPro" id="IPR001506">
    <property type="entry name" value="Peptidase_M12A"/>
</dbReference>
<dbReference type="GO" id="GO:0006508">
    <property type="term" value="P:proteolysis"/>
    <property type="evidence" value="ECO:0007669"/>
    <property type="project" value="InterPro"/>
</dbReference>
<dbReference type="Gene3D" id="3.40.390.10">
    <property type="entry name" value="Collagenase (Catalytic Domain)"/>
    <property type="match status" value="1"/>
</dbReference>
<dbReference type="InterPro" id="IPR024079">
    <property type="entry name" value="MetalloPept_cat_dom_sf"/>
</dbReference>
<evidence type="ECO:0000313" key="4">
    <source>
        <dbReference type="EMBL" id="GBM84053.1"/>
    </source>
</evidence>
<comment type="caution">
    <text evidence="4">The sequence shown here is derived from an EMBL/GenBank/DDBJ whole genome shotgun (WGS) entry which is preliminary data.</text>
</comment>
<evidence type="ECO:0000313" key="5">
    <source>
        <dbReference type="Proteomes" id="UP000499080"/>
    </source>
</evidence>